<dbReference type="AlphaFoldDB" id="A0A1R0H2N3"/>
<dbReference type="EMBL" id="LSSL01000926">
    <property type="protein sequence ID" value="OLY83390.1"/>
    <property type="molecule type" value="Genomic_DNA"/>
</dbReference>
<proteinExistence type="predicted"/>
<reference evidence="1 2" key="1">
    <citation type="journal article" date="2016" name="Mol. Biol. Evol.">
        <title>Genome-Wide Survey of Gut Fungi (Harpellales) Reveals the First Horizontally Transferred Ubiquitin Gene from a Mosquito Host.</title>
        <authorList>
            <person name="Wang Y."/>
            <person name="White M.M."/>
            <person name="Kvist S."/>
            <person name="Moncalvo J.M."/>
        </authorList>
    </citation>
    <scope>NUCLEOTIDE SEQUENCE [LARGE SCALE GENOMIC DNA]</scope>
    <source>
        <strain evidence="1 2">ALG-7-W6</strain>
    </source>
</reference>
<sequence length="73" mass="8394">MYSYSEPTSNRINKIKILPKHSEIRLTVESWTCALDYFSAVLNDWFLPFRYGPALELLSSESLCTVSTTSNQE</sequence>
<protein>
    <submittedName>
        <fullName evidence="1">Uncharacterized protein</fullName>
    </submittedName>
</protein>
<gene>
    <name evidence="1" type="ORF">AYI68_g2466</name>
</gene>
<organism evidence="1 2">
    <name type="scientific">Smittium mucronatum</name>
    <dbReference type="NCBI Taxonomy" id="133383"/>
    <lineage>
        <taxon>Eukaryota</taxon>
        <taxon>Fungi</taxon>
        <taxon>Fungi incertae sedis</taxon>
        <taxon>Zoopagomycota</taxon>
        <taxon>Kickxellomycotina</taxon>
        <taxon>Harpellomycetes</taxon>
        <taxon>Harpellales</taxon>
        <taxon>Legeriomycetaceae</taxon>
        <taxon>Smittium</taxon>
    </lineage>
</organism>
<evidence type="ECO:0000313" key="2">
    <source>
        <dbReference type="Proteomes" id="UP000187455"/>
    </source>
</evidence>
<accession>A0A1R0H2N3</accession>
<name>A0A1R0H2N3_9FUNG</name>
<keyword evidence="2" id="KW-1185">Reference proteome</keyword>
<dbReference type="Proteomes" id="UP000187455">
    <property type="component" value="Unassembled WGS sequence"/>
</dbReference>
<evidence type="ECO:0000313" key="1">
    <source>
        <dbReference type="EMBL" id="OLY83390.1"/>
    </source>
</evidence>
<comment type="caution">
    <text evidence="1">The sequence shown here is derived from an EMBL/GenBank/DDBJ whole genome shotgun (WGS) entry which is preliminary data.</text>
</comment>